<keyword evidence="3" id="KW-0238">DNA-binding</keyword>
<dbReference type="NCBIfam" id="NF033788">
    <property type="entry name" value="HTH_metalloreg"/>
    <property type="match status" value="1"/>
</dbReference>
<dbReference type="PROSITE" id="PS50987">
    <property type="entry name" value="HTH_ARSR_2"/>
    <property type="match status" value="1"/>
</dbReference>
<feature type="domain" description="HTH arsR-type" evidence="5">
    <location>
        <begin position="1"/>
        <end position="98"/>
    </location>
</feature>
<keyword evidence="1" id="KW-0059">Arsenical resistance</keyword>
<dbReference type="FunFam" id="1.10.10.10:FF:000279">
    <property type="entry name" value="Transcriptional regulator, ArsR family"/>
    <property type="match status" value="1"/>
</dbReference>
<evidence type="ECO:0000256" key="2">
    <source>
        <dbReference type="ARBA" id="ARBA00023015"/>
    </source>
</evidence>
<gene>
    <name evidence="6" type="primary">arsR_1</name>
    <name evidence="6" type="ORF">GCM10007895_03510</name>
</gene>
<name>A0AA37RQ70_9GAMM</name>
<comment type="caution">
    <text evidence="6">The sequence shown here is derived from an EMBL/GenBank/DDBJ whole genome shotgun (WGS) entry which is preliminary data.</text>
</comment>
<dbReference type="Proteomes" id="UP001161422">
    <property type="component" value="Unassembled WGS sequence"/>
</dbReference>
<dbReference type="SUPFAM" id="SSF46785">
    <property type="entry name" value="Winged helix' DNA-binding domain"/>
    <property type="match status" value="1"/>
</dbReference>
<dbReference type="InterPro" id="IPR011991">
    <property type="entry name" value="ArsR-like_HTH"/>
</dbReference>
<organism evidence="6 7">
    <name type="scientific">Paraferrimonas sedimenticola</name>
    <dbReference type="NCBI Taxonomy" id="375674"/>
    <lineage>
        <taxon>Bacteria</taxon>
        <taxon>Pseudomonadati</taxon>
        <taxon>Pseudomonadota</taxon>
        <taxon>Gammaproteobacteria</taxon>
        <taxon>Alteromonadales</taxon>
        <taxon>Ferrimonadaceae</taxon>
        <taxon>Paraferrimonas</taxon>
    </lineage>
</organism>
<reference evidence="6" key="1">
    <citation type="journal article" date="2014" name="Int. J. Syst. Evol. Microbiol.">
        <title>Complete genome sequence of Corynebacterium casei LMG S-19264T (=DSM 44701T), isolated from a smear-ripened cheese.</title>
        <authorList>
            <consortium name="US DOE Joint Genome Institute (JGI-PGF)"/>
            <person name="Walter F."/>
            <person name="Albersmeier A."/>
            <person name="Kalinowski J."/>
            <person name="Ruckert C."/>
        </authorList>
    </citation>
    <scope>NUCLEOTIDE SEQUENCE</scope>
    <source>
        <strain evidence="6">NBRC 101628</strain>
    </source>
</reference>
<dbReference type="SMART" id="SM00418">
    <property type="entry name" value="HTH_ARSR"/>
    <property type="match status" value="1"/>
</dbReference>
<dbReference type="InterPro" id="IPR036390">
    <property type="entry name" value="WH_DNA-bd_sf"/>
</dbReference>
<dbReference type="EMBL" id="BSNC01000001">
    <property type="protein sequence ID" value="GLP95045.1"/>
    <property type="molecule type" value="Genomic_DNA"/>
</dbReference>
<accession>A0AA37RQ70</accession>
<dbReference type="Gene3D" id="1.10.10.10">
    <property type="entry name" value="Winged helix-like DNA-binding domain superfamily/Winged helix DNA-binding domain"/>
    <property type="match status" value="1"/>
</dbReference>
<dbReference type="AlphaFoldDB" id="A0AA37RQ70"/>
<dbReference type="GO" id="GO:0003677">
    <property type="term" value="F:DNA binding"/>
    <property type="evidence" value="ECO:0007669"/>
    <property type="project" value="UniProtKB-KW"/>
</dbReference>
<protein>
    <submittedName>
        <fullName evidence="6">Transcriptional regulator</fullName>
    </submittedName>
</protein>
<reference evidence="6" key="2">
    <citation type="submission" date="2023-01" db="EMBL/GenBank/DDBJ databases">
        <title>Draft genome sequence of Paraferrimonas sedimenticola strain NBRC 101628.</title>
        <authorList>
            <person name="Sun Q."/>
            <person name="Mori K."/>
        </authorList>
    </citation>
    <scope>NUCLEOTIDE SEQUENCE</scope>
    <source>
        <strain evidence="6">NBRC 101628</strain>
    </source>
</reference>
<evidence type="ECO:0000256" key="3">
    <source>
        <dbReference type="ARBA" id="ARBA00023125"/>
    </source>
</evidence>
<dbReference type="GO" id="GO:0003700">
    <property type="term" value="F:DNA-binding transcription factor activity"/>
    <property type="evidence" value="ECO:0007669"/>
    <property type="project" value="InterPro"/>
</dbReference>
<dbReference type="NCBIfam" id="NF007528">
    <property type="entry name" value="PRK10141.1"/>
    <property type="match status" value="1"/>
</dbReference>
<evidence type="ECO:0000256" key="4">
    <source>
        <dbReference type="ARBA" id="ARBA00023163"/>
    </source>
</evidence>
<dbReference type="RefSeq" id="WP_211286858.1">
    <property type="nucleotide sequence ID" value="NZ_BSNC01000001.1"/>
</dbReference>
<keyword evidence="2" id="KW-0805">Transcription regulation</keyword>
<keyword evidence="7" id="KW-1185">Reference proteome</keyword>
<dbReference type="GO" id="GO:0046685">
    <property type="term" value="P:response to arsenic-containing substance"/>
    <property type="evidence" value="ECO:0007669"/>
    <property type="project" value="UniProtKB-KW"/>
</dbReference>
<dbReference type="PANTHER" id="PTHR33154">
    <property type="entry name" value="TRANSCRIPTIONAL REGULATOR, ARSR FAMILY"/>
    <property type="match status" value="1"/>
</dbReference>
<dbReference type="CDD" id="cd00090">
    <property type="entry name" value="HTH_ARSR"/>
    <property type="match status" value="1"/>
</dbReference>
<dbReference type="PANTHER" id="PTHR33154:SF18">
    <property type="entry name" value="ARSENICAL RESISTANCE OPERON REPRESSOR"/>
    <property type="match status" value="1"/>
</dbReference>
<dbReference type="PRINTS" id="PR00778">
    <property type="entry name" value="HTHARSR"/>
</dbReference>
<dbReference type="InterPro" id="IPR036388">
    <property type="entry name" value="WH-like_DNA-bd_sf"/>
</dbReference>
<evidence type="ECO:0000313" key="7">
    <source>
        <dbReference type="Proteomes" id="UP001161422"/>
    </source>
</evidence>
<evidence type="ECO:0000256" key="1">
    <source>
        <dbReference type="ARBA" id="ARBA00022849"/>
    </source>
</evidence>
<dbReference type="Pfam" id="PF01022">
    <property type="entry name" value="HTH_5"/>
    <property type="match status" value="1"/>
</dbReference>
<evidence type="ECO:0000313" key="6">
    <source>
        <dbReference type="EMBL" id="GLP95045.1"/>
    </source>
</evidence>
<evidence type="ECO:0000259" key="5">
    <source>
        <dbReference type="PROSITE" id="PS50987"/>
    </source>
</evidence>
<proteinExistence type="predicted"/>
<keyword evidence="4" id="KW-0804">Transcription</keyword>
<dbReference type="InterPro" id="IPR001845">
    <property type="entry name" value="HTH_ArsR_DNA-bd_dom"/>
</dbReference>
<dbReference type="InterPro" id="IPR051081">
    <property type="entry name" value="HTH_MetalResp_TranReg"/>
</dbReference>
<sequence length="119" mass="13433">MEMLVNPLAFFKSLADETRLKALLLIEREGELCVCELTQALDISQPKISRHLAQLRQAEVVTTLRQGQWIYYRINPELPSWCLSTLGATLAENPDYISANIALLEAMGDRPQRVAQCCN</sequence>